<dbReference type="OrthoDB" id="828203at2"/>
<reference evidence="2 3" key="1">
    <citation type="submission" date="2018-03" db="EMBL/GenBank/DDBJ databases">
        <title>Genomic Encyclopedia of Archaeal and Bacterial Type Strains, Phase II (KMG-II): from individual species to whole genera.</title>
        <authorList>
            <person name="Goeker M."/>
        </authorList>
    </citation>
    <scope>NUCLEOTIDE SEQUENCE [LARGE SCALE GENOMIC DNA]</scope>
    <source>
        <strain evidence="2 3">DSM 27929</strain>
    </source>
</reference>
<feature type="transmembrane region" description="Helical" evidence="1">
    <location>
        <begin position="153"/>
        <end position="182"/>
    </location>
</feature>
<feature type="transmembrane region" description="Helical" evidence="1">
    <location>
        <begin position="12"/>
        <end position="30"/>
    </location>
</feature>
<evidence type="ECO:0000256" key="1">
    <source>
        <dbReference type="SAM" id="Phobius"/>
    </source>
</evidence>
<feature type="transmembrane region" description="Helical" evidence="1">
    <location>
        <begin position="130"/>
        <end position="147"/>
    </location>
</feature>
<protein>
    <submittedName>
        <fullName evidence="2">4-amino-4-deoxy-L-arabinose transferase-like glycosyltransferase</fullName>
    </submittedName>
</protein>
<keyword evidence="3" id="KW-1185">Reference proteome</keyword>
<organism evidence="2 3">
    <name type="scientific">Mongoliibacter ruber</name>
    <dbReference type="NCBI Taxonomy" id="1750599"/>
    <lineage>
        <taxon>Bacteria</taxon>
        <taxon>Pseudomonadati</taxon>
        <taxon>Bacteroidota</taxon>
        <taxon>Cytophagia</taxon>
        <taxon>Cytophagales</taxon>
        <taxon>Cyclobacteriaceae</taxon>
        <taxon>Mongoliibacter</taxon>
    </lineage>
</organism>
<feature type="transmembrane region" description="Helical" evidence="1">
    <location>
        <begin position="194"/>
        <end position="216"/>
    </location>
</feature>
<keyword evidence="1" id="KW-0472">Membrane</keyword>
<dbReference type="AlphaFoldDB" id="A0A2T0WUJ3"/>
<sequence>MSQNQIWKEYQFLGGHLFLLLYWYIGYDGITFSDDVTYLNFGQSLWSGEAFPDDSHFGHRWGAFIFSGFFTFLFGFSDRIGSIASLIFVLGTYSLLYAQLRDKTQGFWFTLFFCTQVYFLHFTNKVYPDTLLAFWGCLIPVAAVYRNKYPISMSIIMAFAFIIGFSTKEMMVFLIPFPILLCYFDWKKGCSLKFYIYFLSSSVLVLGFYFAAYQIITGDVLSRFSSVNEGHYISEFTYADKGLGSVIKRLTYLPFTNFVERSYWIWLVFSVPGLIKAFKTRQTFFVEMALAFVCLMLGFWFMSSTLEFYNPIYLNPRHLTILVPASAVLIAFGYSEWKRYKFWIFLLLILGAFISILTRDFTMTAYLLGFALVFFFLLSKPFFKIAISIILILPVILSVAYQNQNKNFKKFKYILNDSLQNVNNKEYIIINDFVFFSKNLIISPENLASSTVKNLKFDIDFVLDKGQPFRLFVYKYYRHAYPDEERYLEELSSKARLSGYKKKVLYEDQWVEVQVFVKSN</sequence>
<feature type="transmembrane region" description="Helical" evidence="1">
    <location>
        <begin position="285"/>
        <end position="306"/>
    </location>
</feature>
<keyword evidence="2" id="KW-0808">Transferase</keyword>
<dbReference type="GO" id="GO:0016740">
    <property type="term" value="F:transferase activity"/>
    <property type="evidence" value="ECO:0007669"/>
    <property type="project" value="UniProtKB-KW"/>
</dbReference>
<evidence type="ECO:0000313" key="2">
    <source>
        <dbReference type="EMBL" id="PRY90350.1"/>
    </source>
</evidence>
<feature type="transmembrane region" description="Helical" evidence="1">
    <location>
        <begin position="318"/>
        <end position="335"/>
    </location>
</feature>
<feature type="transmembrane region" description="Helical" evidence="1">
    <location>
        <begin position="381"/>
        <end position="401"/>
    </location>
</feature>
<feature type="transmembrane region" description="Helical" evidence="1">
    <location>
        <begin position="57"/>
        <end position="76"/>
    </location>
</feature>
<feature type="transmembrane region" description="Helical" evidence="1">
    <location>
        <begin position="83"/>
        <end position="100"/>
    </location>
</feature>
<accession>A0A2T0WUJ3</accession>
<feature type="transmembrane region" description="Helical" evidence="1">
    <location>
        <begin position="342"/>
        <end position="375"/>
    </location>
</feature>
<proteinExistence type="predicted"/>
<comment type="caution">
    <text evidence="2">The sequence shown here is derived from an EMBL/GenBank/DDBJ whole genome shotgun (WGS) entry which is preliminary data.</text>
</comment>
<gene>
    <name evidence="2" type="ORF">CLW00_1019</name>
</gene>
<keyword evidence="1" id="KW-0812">Transmembrane</keyword>
<dbReference type="Proteomes" id="UP000238157">
    <property type="component" value="Unassembled WGS sequence"/>
</dbReference>
<evidence type="ECO:0000313" key="3">
    <source>
        <dbReference type="Proteomes" id="UP000238157"/>
    </source>
</evidence>
<keyword evidence="1" id="KW-1133">Transmembrane helix</keyword>
<dbReference type="EMBL" id="PVTR01000001">
    <property type="protein sequence ID" value="PRY90350.1"/>
    <property type="molecule type" value="Genomic_DNA"/>
</dbReference>
<name>A0A2T0WUJ3_9BACT</name>
<dbReference type="RefSeq" id="WP_106131615.1">
    <property type="nucleotide sequence ID" value="NZ_PVTR01000001.1"/>
</dbReference>